<sequence>MRLPFQSSSSSRPSTLFDSSFTFPASYRLSTHRMGWADGVSRLDKKERLKQLDTMHRIVVEPYHSSVIHSHLSMVHSSGRRSAVLDVGTVSIFKHQVYPFLSLHPDPRFRGQGSGQWAALLANAEPFADVVTLAPDWKSYTGERIHHGNLDFSSADIARPLPWPSSSFDVIQVKGLARTYKSYGIFLERLARLLRHGGLLVIVEHCLGYESSSSQNLPPCLLQWNASIEKALAANGIDSMMAARLSECVRSAGVFGLSAYVQDIGVPVACYMPENSPTLAQAGSLHSRIISSELRSFLPELVAYGYRLTDLEGMIEGCLDELLNPYSRYLQRLVALYAVKQ</sequence>
<reference evidence="2 3" key="1">
    <citation type="journal article" date="2005" name="Science">
        <title>The genome of the basidiomycetous yeast and human pathogen Cryptococcus neoformans.</title>
        <authorList>
            <person name="Loftus B.J."/>
            <person name="Fung E."/>
            <person name="Roncaglia P."/>
            <person name="Rowley D."/>
            <person name="Amedeo P."/>
            <person name="Bruno D."/>
            <person name="Vamathevan J."/>
            <person name="Miranda M."/>
            <person name="Anderson I.J."/>
            <person name="Fraser J.A."/>
            <person name="Allen J.E."/>
            <person name="Bosdet I.E."/>
            <person name="Brent M.R."/>
            <person name="Chiu R."/>
            <person name="Doering T.L."/>
            <person name="Donlin M.J."/>
            <person name="D'Souza C.A."/>
            <person name="Fox D.S."/>
            <person name="Grinberg V."/>
            <person name="Fu J."/>
            <person name="Fukushima M."/>
            <person name="Haas B.J."/>
            <person name="Huang J.C."/>
            <person name="Janbon G."/>
            <person name="Jones S.J."/>
            <person name="Koo H.L."/>
            <person name="Krzywinski M.I."/>
            <person name="Kwon-Chung J.K."/>
            <person name="Lengeler K.B."/>
            <person name="Maiti R."/>
            <person name="Marra M.A."/>
            <person name="Marra R.E."/>
            <person name="Mathewson C.A."/>
            <person name="Mitchell T.G."/>
            <person name="Pertea M."/>
            <person name="Riggs F.R."/>
            <person name="Salzberg S.L."/>
            <person name="Schein J.E."/>
            <person name="Shvartsbeyn A."/>
            <person name="Shin H."/>
            <person name="Shumway M."/>
            <person name="Specht C.A."/>
            <person name="Suh B.B."/>
            <person name="Tenney A."/>
            <person name="Utterback T.R."/>
            <person name="Wickes B.L."/>
            <person name="Wortman J.R."/>
            <person name="Wye N.H."/>
            <person name="Kronstad J.W."/>
            <person name="Lodge J.K."/>
            <person name="Heitman J."/>
            <person name="Davis R.W."/>
            <person name="Fraser C.M."/>
            <person name="Hyman R.W."/>
        </authorList>
    </citation>
    <scope>NUCLEOTIDE SEQUENCE [LARGE SCALE GENOMIC DNA]</scope>
    <source>
        <strain evidence="3">JEC21 / ATCC MYA-565</strain>
    </source>
</reference>
<name>A0A0S2LII2_CRYD1</name>
<dbReference type="Pfam" id="PF08241">
    <property type="entry name" value="Methyltransf_11"/>
    <property type="match status" value="1"/>
</dbReference>
<dbReference type="PaxDb" id="214684-A0A0S2LII2"/>
<keyword evidence="3" id="KW-1185">Reference proteome</keyword>
<dbReference type="SUPFAM" id="SSF53335">
    <property type="entry name" value="S-adenosyl-L-methionine-dependent methyltransferases"/>
    <property type="match status" value="1"/>
</dbReference>
<dbReference type="Proteomes" id="UP000002149">
    <property type="component" value="Chromosome 3"/>
</dbReference>
<dbReference type="RefSeq" id="XP_024514261.1">
    <property type="nucleotide sequence ID" value="XM_024658922.1"/>
</dbReference>
<dbReference type="CDD" id="cd02440">
    <property type="entry name" value="AdoMet_MTases"/>
    <property type="match status" value="1"/>
</dbReference>
<evidence type="ECO:0000313" key="2">
    <source>
        <dbReference type="EMBL" id="ALO60441.1"/>
    </source>
</evidence>
<accession>A0A0S2LII2</accession>
<evidence type="ECO:0000259" key="1">
    <source>
        <dbReference type="Pfam" id="PF08241"/>
    </source>
</evidence>
<dbReference type="InterPro" id="IPR029063">
    <property type="entry name" value="SAM-dependent_MTases_sf"/>
</dbReference>
<dbReference type="KEGG" id="cne:CNC00843"/>
<protein>
    <recommendedName>
        <fullName evidence="1">Methyltransferase type 11 domain-containing protein</fullName>
    </recommendedName>
</protein>
<dbReference type="VEuPathDB" id="FungiDB:CNC00843"/>
<dbReference type="OrthoDB" id="506498at2759"/>
<dbReference type="Gene3D" id="3.40.50.150">
    <property type="entry name" value="Vaccinia Virus protein VP39"/>
    <property type="match status" value="1"/>
</dbReference>
<dbReference type="InterPro" id="IPR013216">
    <property type="entry name" value="Methyltransf_11"/>
</dbReference>
<gene>
    <name evidence="2" type="ordered locus">CNC00843</name>
</gene>
<dbReference type="STRING" id="214684.A0A0S2LII2"/>
<evidence type="ECO:0000313" key="3">
    <source>
        <dbReference type="Proteomes" id="UP000002149"/>
    </source>
</evidence>
<dbReference type="EMBL" id="AE017343">
    <property type="protein sequence ID" value="ALO60441.1"/>
    <property type="molecule type" value="Genomic_DNA"/>
</dbReference>
<dbReference type="AlphaFoldDB" id="A0A0S2LII2"/>
<dbReference type="GO" id="GO:0008168">
    <property type="term" value="F:methyltransferase activity"/>
    <property type="evidence" value="ECO:0000318"/>
    <property type="project" value="GO_Central"/>
</dbReference>
<dbReference type="InParanoid" id="A0A0S2LII2"/>
<proteinExistence type="predicted"/>
<feature type="domain" description="Methyltransferase type 11" evidence="1">
    <location>
        <begin position="111"/>
        <end position="202"/>
    </location>
</feature>
<dbReference type="GeneID" id="36392771"/>
<dbReference type="GO" id="GO:0008757">
    <property type="term" value="F:S-adenosylmethionine-dependent methyltransferase activity"/>
    <property type="evidence" value="ECO:0007669"/>
    <property type="project" value="InterPro"/>
</dbReference>
<organism evidence="2 3">
    <name type="scientific">Cryptococcus deneoformans (strain JEC21 / ATCC MYA-565)</name>
    <name type="common">Cryptococcus neoformans var. neoformans serotype D</name>
    <dbReference type="NCBI Taxonomy" id="214684"/>
    <lineage>
        <taxon>Eukaryota</taxon>
        <taxon>Fungi</taxon>
        <taxon>Dikarya</taxon>
        <taxon>Basidiomycota</taxon>
        <taxon>Agaricomycotina</taxon>
        <taxon>Tremellomycetes</taxon>
        <taxon>Tremellales</taxon>
        <taxon>Cryptococcaceae</taxon>
        <taxon>Cryptococcus</taxon>
        <taxon>Cryptococcus neoformans species complex</taxon>
    </lineage>
</organism>